<evidence type="ECO:0000256" key="2">
    <source>
        <dbReference type="SAM" id="SignalP"/>
    </source>
</evidence>
<name>A0AAE3T9F4_9RHOB</name>
<dbReference type="AlphaFoldDB" id="A0AAE3T9F4"/>
<dbReference type="Proteomes" id="UP001220964">
    <property type="component" value="Unassembled WGS sequence"/>
</dbReference>
<sequence length="187" mass="19591">MRTLTFAALLAACLAWPFVALADLPETHLESENQWCAVDGAALLARAECNARRVAVAERDNGDVFVLYAIEAGTWSALSLVPDVRACQVAGGEGLAWSCPGSRAKGDAPVSRLAKLPDRLGALPGAVGPTDRAQAERLRDKVRRPGRQPAPALQHESLAPAAPGTPGARQLDLPANQHPAERQGPGA</sequence>
<dbReference type="RefSeq" id="WP_275568273.1">
    <property type="nucleotide sequence ID" value="NZ_JARGYC010000042.1"/>
</dbReference>
<protein>
    <submittedName>
        <fullName evidence="3">Uncharacterized protein</fullName>
    </submittedName>
</protein>
<evidence type="ECO:0000313" key="3">
    <source>
        <dbReference type="EMBL" id="MDF0602137.1"/>
    </source>
</evidence>
<dbReference type="EMBL" id="JARGYC010000042">
    <property type="protein sequence ID" value="MDF0602137.1"/>
    <property type="molecule type" value="Genomic_DNA"/>
</dbReference>
<comment type="caution">
    <text evidence="3">The sequence shown here is derived from an EMBL/GenBank/DDBJ whole genome shotgun (WGS) entry which is preliminary data.</text>
</comment>
<reference evidence="3" key="1">
    <citation type="submission" date="2023-03" db="EMBL/GenBank/DDBJ databases">
        <title>Multiphase analysis and comparison of six strains from genera Psychromarinibacter, Lutimaribacter, and Maritimibacter, including a novel species: Psychromarinibacter sediminicola sp. nov.</title>
        <authorList>
            <person name="Wang Y.-H."/>
            <person name="Ye M.-Q."/>
            <person name="Du Z.-J."/>
        </authorList>
    </citation>
    <scope>NUCLEOTIDE SEQUENCE</scope>
    <source>
        <strain evidence="3">C21-152</strain>
    </source>
</reference>
<keyword evidence="2" id="KW-0732">Signal</keyword>
<organism evidence="3 4">
    <name type="scientific">Psychromarinibacter sediminicola</name>
    <dbReference type="NCBI Taxonomy" id="3033385"/>
    <lineage>
        <taxon>Bacteria</taxon>
        <taxon>Pseudomonadati</taxon>
        <taxon>Pseudomonadota</taxon>
        <taxon>Alphaproteobacteria</taxon>
        <taxon>Rhodobacterales</taxon>
        <taxon>Paracoccaceae</taxon>
        <taxon>Psychromarinibacter</taxon>
    </lineage>
</organism>
<gene>
    <name evidence="3" type="ORF">P1J78_15465</name>
</gene>
<feature type="chain" id="PRO_5041910418" evidence="2">
    <location>
        <begin position="23"/>
        <end position="187"/>
    </location>
</feature>
<feature type="region of interest" description="Disordered" evidence="1">
    <location>
        <begin position="120"/>
        <end position="187"/>
    </location>
</feature>
<accession>A0AAE3T9F4</accession>
<evidence type="ECO:0000256" key="1">
    <source>
        <dbReference type="SAM" id="MobiDB-lite"/>
    </source>
</evidence>
<feature type="signal peptide" evidence="2">
    <location>
        <begin position="1"/>
        <end position="22"/>
    </location>
</feature>
<evidence type="ECO:0000313" key="4">
    <source>
        <dbReference type="Proteomes" id="UP001220964"/>
    </source>
</evidence>
<proteinExistence type="predicted"/>
<keyword evidence="4" id="KW-1185">Reference proteome</keyword>